<protein>
    <recommendedName>
        <fullName evidence="3">DUF1552 domain-containing protein</fullName>
    </recommendedName>
</protein>
<gene>
    <name evidence="1" type="ORF">SV7mr_07320</name>
</gene>
<evidence type="ECO:0000313" key="1">
    <source>
        <dbReference type="EMBL" id="QDT58243.1"/>
    </source>
</evidence>
<dbReference type="Proteomes" id="UP000315003">
    <property type="component" value="Chromosome"/>
</dbReference>
<dbReference type="AlphaFoldDB" id="A0A517SQ41"/>
<dbReference type="EMBL" id="CP036272">
    <property type="protein sequence ID" value="QDT58243.1"/>
    <property type="molecule type" value="Genomic_DNA"/>
</dbReference>
<sequence length="447" mass="49949">MSRKSWHLSRRTFLRGSGITLALPFLNGMAVGNEQQALATLPKRAAFIFFPNGVSLPPERDPQHEDWYWFPKGAGKDYTFRTSQQALNPLRENLSVISGLSHPLNRNSGDAHVNPTGFLTSKEMIKGQTTHNSISIDQVIANQHAGQTQLASMPLSSVGGVGNISRTYTLSFDQEGKGIPAWSNLKEIYERMYGASSPAARARLREKQNLINEIYGDAKDFRRKLGKEDQATLDEYLAAVAGLEKKIENDKLWAQRSQAAEPPAMNLDLDFTDVENYIRAMYDLMYLAFKADITRVATYQLASEGGTAPTNNLSKRIGMSKDLHQLSHSATKTKDGFKDWGLWDQFVARQLAYFLNRLQETPEGDGSMLDRCLVFQGAATSRVHDNTNFPLLLAGGKKMGHKTGQFIRYDEKQHKLANLFVRIANSMDTPIDQFGDSTSMPMNELFG</sequence>
<accession>A0A517SQ41</accession>
<dbReference type="PROSITE" id="PS51318">
    <property type="entry name" value="TAT"/>
    <property type="match status" value="1"/>
</dbReference>
<dbReference type="RefSeq" id="WP_419188041.1">
    <property type="nucleotide sequence ID" value="NZ_CP036272.1"/>
</dbReference>
<proteinExistence type="predicted"/>
<organism evidence="1 2">
    <name type="scientific">Stieleria bergensis</name>
    <dbReference type="NCBI Taxonomy" id="2528025"/>
    <lineage>
        <taxon>Bacteria</taxon>
        <taxon>Pseudomonadati</taxon>
        <taxon>Planctomycetota</taxon>
        <taxon>Planctomycetia</taxon>
        <taxon>Pirellulales</taxon>
        <taxon>Pirellulaceae</taxon>
        <taxon>Stieleria</taxon>
    </lineage>
</organism>
<reference evidence="1 2" key="1">
    <citation type="submission" date="2019-02" db="EMBL/GenBank/DDBJ databases">
        <title>Deep-cultivation of Planctomycetes and their phenomic and genomic characterization uncovers novel biology.</title>
        <authorList>
            <person name="Wiegand S."/>
            <person name="Jogler M."/>
            <person name="Boedeker C."/>
            <person name="Pinto D."/>
            <person name="Vollmers J."/>
            <person name="Rivas-Marin E."/>
            <person name="Kohn T."/>
            <person name="Peeters S.H."/>
            <person name="Heuer A."/>
            <person name="Rast P."/>
            <person name="Oberbeckmann S."/>
            <person name="Bunk B."/>
            <person name="Jeske O."/>
            <person name="Meyerdierks A."/>
            <person name="Storesund J.E."/>
            <person name="Kallscheuer N."/>
            <person name="Luecker S."/>
            <person name="Lage O.M."/>
            <person name="Pohl T."/>
            <person name="Merkel B.J."/>
            <person name="Hornburger P."/>
            <person name="Mueller R.-W."/>
            <person name="Bruemmer F."/>
            <person name="Labrenz M."/>
            <person name="Spormann A.M."/>
            <person name="Op den Camp H."/>
            <person name="Overmann J."/>
            <person name="Amann R."/>
            <person name="Jetten M.S.M."/>
            <person name="Mascher T."/>
            <person name="Medema M.H."/>
            <person name="Devos D.P."/>
            <person name="Kaster A.-K."/>
            <person name="Ovreas L."/>
            <person name="Rohde M."/>
            <person name="Galperin M.Y."/>
            <person name="Jogler C."/>
        </authorList>
    </citation>
    <scope>NUCLEOTIDE SEQUENCE [LARGE SCALE GENOMIC DNA]</scope>
    <source>
        <strain evidence="1 2">SV_7m_r</strain>
    </source>
</reference>
<keyword evidence="2" id="KW-1185">Reference proteome</keyword>
<evidence type="ECO:0008006" key="3">
    <source>
        <dbReference type="Google" id="ProtNLM"/>
    </source>
</evidence>
<name>A0A517SQ41_9BACT</name>
<evidence type="ECO:0000313" key="2">
    <source>
        <dbReference type="Proteomes" id="UP000315003"/>
    </source>
</evidence>
<dbReference type="InterPro" id="IPR011447">
    <property type="entry name" value="DUF1552"/>
</dbReference>
<dbReference type="Pfam" id="PF07586">
    <property type="entry name" value="HXXSHH"/>
    <property type="match status" value="1"/>
</dbReference>
<dbReference type="InterPro" id="IPR006311">
    <property type="entry name" value="TAT_signal"/>
</dbReference>